<sequence>MAKSHKLPFSNRIQHNSSPFMLMHTDVWGSAPVSSLDHSRYYVIFNTRFCWLYLMNTKSETLTKFKQFTALVQNQFNTKIKTLRSDAGGEYTSNLFRSYLVAHGITQQFCCPHTPEQNGLAERKHRHLLDITRTLLLTANLPHSLWADALLTANYLINRLPSKAIQLQIPFQMLYQSPPSYGHLRVFGCQCFPHLRHHAPHKLSPRSTQCTFIRYSPSHKGYRCYDPLTHRTHISRHVIFNEHIFPFRTSTPNIPPNSSPGYVPPLTLLPTTIQPTSSTSQLAPSPSISNPPTDLLPSITPSSPATTQISSHFFSLTPTTHPPPPHPMLTRLKAGISKPKQILDLLASPTTLLTPTSFTQASKLAPWRAAIVDEIEALHKQGT</sequence>
<dbReference type="GO" id="GO:0015074">
    <property type="term" value="P:DNA integration"/>
    <property type="evidence" value="ECO:0007669"/>
    <property type="project" value="InterPro"/>
</dbReference>
<evidence type="ECO:0000313" key="2">
    <source>
        <dbReference type="EMBL" id="KAI0494922.1"/>
    </source>
</evidence>
<protein>
    <recommendedName>
        <fullName evidence="1">Integrase catalytic domain-containing protein</fullName>
    </recommendedName>
</protein>
<dbReference type="SUPFAM" id="SSF53098">
    <property type="entry name" value="Ribonuclease H-like"/>
    <property type="match status" value="1"/>
</dbReference>
<dbReference type="AlphaFoldDB" id="A0A8T3AGN9"/>
<keyword evidence="3" id="KW-1185">Reference proteome</keyword>
<gene>
    <name evidence="2" type="ORF">KFK09_025068</name>
</gene>
<dbReference type="GO" id="GO:0003676">
    <property type="term" value="F:nucleic acid binding"/>
    <property type="evidence" value="ECO:0007669"/>
    <property type="project" value="InterPro"/>
</dbReference>
<dbReference type="Gene3D" id="3.30.420.10">
    <property type="entry name" value="Ribonuclease H-like superfamily/Ribonuclease H"/>
    <property type="match status" value="1"/>
</dbReference>
<dbReference type="InterPro" id="IPR012337">
    <property type="entry name" value="RNaseH-like_sf"/>
</dbReference>
<dbReference type="PANTHER" id="PTHR42648:SF26">
    <property type="entry name" value="INTEGRASE CATALYTIC DOMAIN-CONTAINING PROTEIN"/>
    <property type="match status" value="1"/>
</dbReference>
<dbReference type="Pfam" id="PF00665">
    <property type="entry name" value="rve"/>
    <property type="match status" value="1"/>
</dbReference>
<dbReference type="PANTHER" id="PTHR42648">
    <property type="entry name" value="TRANSPOSASE, PUTATIVE-RELATED"/>
    <property type="match status" value="1"/>
</dbReference>
<name>A0A8T3AGN9_DENNO</name>
<comment type="caution">
    <text evidence="2">The sequence shown here is derived from an EMBL/GenBank/DDBJ whole genome shotgun (WGS) entry which is preliminary data.</text>
</comment>
<organism evidence="2 3">
    <name type="scientific">Dendrobium nobile</name>
    <name type="common">Orchid</name>
    <dbReference type="NCBI Taxonomy" id="94219"/>
    <lineage>
        <taxon>Eukaryota</taxon>
        <taxon>Viridiplantae</taxon>
        <taxon>Streptophyta</taxon>
        <taxon>Embryophyta</taxon>
        <taxon>Tracheophyta</taxon>
        <taxon>Spermatophyta</taxon>
        <taxon>Magnoliopsida</taxon>
        <taxon>Liliopsida</taxon>
        <taxon>Asparagales</taxon>
        <taxon>Orchidaceae</taxon>
        <taxon>Epidendroideae</taxon>
        <taxon>Malaxideae</taxon>
        <taxon>Dendrobiinae</taxon>
        <taxon>Dendrobium</taxon>
    </lineage>
</organism>
<dbReference type="InterPro" id="IPR001584">
    <property type="entry name" value="Integrase_cat-core"/>
</dbReference>
<dbReference type="Proteomes" id="UP000829196">
    <property type="component" value="Unassembled WGS sequence"/>
</dbReference>
<dbReference type="PROSITE" id="PS50994">
    <property type="entry name" value="INTEGRASE"/>
    <property type="match status" value="1"/>
</dbReference>
<dbReference type="InterPro" id="IPR036397">
    <property type="entry name" value="RNaseH_sf"/>
</dbReference>
<proteinExistence type="predicted"/>
<accession>A0A8T3AGN9</accession>
<reference evidence="2" key="1">
    <citation type="journal article" date="2022" name="Front. Genet.">
        <title>Chromosome-Scale Assembly of the Dendrobium nobile Genome Provides Insights Into the Molecular Mechanism of the Biosynthesis of the Medicinal Active Ingredient of Dendrobium.</title>
        <authorList>
            <person name="Xu Q."/>
            <person name="Niu S.-C."/>
            <person name="Li K.-L."/>
            <person name="Zheng P.-J."/>
            <person name="Zhang X.-J."/>
            <person name="Jia Y."/>
            <person name="Liu Y."/>
            <person name="Niu Y.-X."/>
            <person name="Yu L.-H."/>
            <person name="Chen D.-F."/>
            <person name="Zhang G.-Q."/>
        </authorList>
    </citation>
    <scope>NUCLEOTIDE SEQUENCE</scope>
    <source>
        <tissue evidence="2">Leaf</tissue>
    </source>
</reference>
<dbReference type="Pfam" id="PF25597">
    <property type="entry name" value="SH3_retrovirus"/>
    <property type="match status" value="1"/>
</dbReference>
<dbReference type="OrthoDB" id="693274at2759"/>
<evidence type="ECO:0000313" key="3">
    <source>
        <dbReference type="Proteomes" id="UP000829196"/>
    </source>
</evidence>
<dbReference type="InterPro" id="IPR039537">
    <property type="entry name" value="Retrotran_Ty1/copia-like"/>
</dbReference>
<feature type="domain" description="Integrase catalytic" evidence="1">
    <location>
        <begin position="15"/>
        <end position="178"/>
    </location>
</feature>
<dbReference type="InterPro" id="IPR057670">
    <property type="entry name" value="SH3_retrovirus"/>
</dbReference>
<evidence type="ECO:0000259" key="1">
    <source>
        <dbReference type="PROSITE" id="PS50994"/>
    </source>
</evidence>
<dbReference type="EMBL" id="JAGYWB010000017">
    <property type="protein sequence ID" value="KAI0494922.1"/>
    <property type="molecule type" value="Genomic_DNA"/>
</dbReference>